<organism evidence="3 4">
    <name type="scientific">Halocaridina rubra</name>
    <name type="common">Hawaiian red shrimp</name>
    <dbReference type="NCBI Taxonomy" id="373956"/>
    <lineage>
        <taxon>Eukaryota</taxon>
        <taxon>Metazoa</taxon>
        <taxon>Ecdysozoa</taxon>
        <taxon>Arthropoda</taxon>
        <taxon>Crustacea</taxon>
        <taxon>Multicrustacea</taxon>
        <taxon>Malacostraca</taxon>
        <taxon>Eumalacostraca</taxon>
        <taxon>Eucarida</taxon>
        <taxon>Decapoda</taxon>
        <taxon>Pleocyemata</taxon>
        <taxon>Caridea</taxon>
        <taxon>Atyoidea</taxon>
        <taxon>Atyidae</taxon>
        <taxon>Halocaridina</taxon>
    </lineage>
</organism>
<keyword evidence="2" id="KW-0732">Signal</keyword>
<accession>A0AAN8X837</accession>
<dbReference type="Proteomes" id="UP001381693">
    <property type="component" value="Unassembled WGS sequence"/>
</dbReference>
<feature type="coiled-coil region" evidence="1">
    <location>
        <begin position="164"/>
        <end position="236"/>
    </location>
</feature>
<proteinExistence type="predicted"/>
<evidence type="ECO:0000313" key="4">
    <source>
        <dbReference type="Proteomes" id="UP001381693"/>
    </source>
</evidence>
<keyword evidence="1" id="KW-0175">Coiled coil</keyword>
<feature type="signal peptide" evidence="2">
    <location>
        <begin position="1"/>
        <end position="27"/>
    </location>
</feature>
<feature type="coiled-coil region" evidence="1">
    <location>
        <begin position="92"/>
        <end position="133"/>
    </location>
</feature>
<reference evidence="3 4" key="1">
    <citation type="submission" date="2023-11" db="EMBL/GenBank/DDBJ databases">
        <title>Halocaridina rubra genome assembly.</title>
        <authorList>
            <person name="Smith C."/>
        </authorList>
    </citation>
    <scope>NUCLEOTIDE SEQUENCE [LARGE SCALE GENOMIC DNA]</scope>
    <source>
        <strain evidence="3">EP-1</strain>
        <tissue evidence="3">Whole</tissue>
    </source>
</reference>
<keyword evidence="4" id="KW-1185">Reference proteome</keyword>
<protein>
    <submittedName>
        <fullName evidence="3">Uncharacterized protein</fullName>
    </submittedName>
</protein>
<sequence>MFWLLLEVVHWSLFLPIVIHPFQRGSSSSISLLREGAGCSGGGIKVGEPLIQVQTSAEQTAAVTEAVTQARADQDRLQEQLRGTLDVQTHKLCDAQREIEMYQEQLQRHQENLQQTTAEFEEAKRILIEEKVEAVKHLTLEHELEMVAMKEKWQDDDASRQEKVSSLSQKLQSLEDALHAAQNERNELEKNFQERFEAHFKEEKDKIVQILEASFSEREKKAIESLKEQLQQEHKQEVAH</sequence>
<evidence type="ECO:0000256" key="1">
    <source>
        <dbReference type="SAM" id="Coils"/>
    </source>
</evidence>
<evidence type="ECO:0000256" key="2">
    <source>
        <dbReference type="SAM" id="SignalP"/>
    </source>
</evidence>
<comment type="caution">
    <text evidence="3">The sequence shown here is derived from an EMBL/GenBank/DDBJ whole genome shotgun (WGS) entry which is preliminary data.</text>
</comment>
<name>A0AAN8X837_HALRR</name>
<gene>
    <name evidence="3" type="ORF">SK128_015410</name>
</gene>
<feature type="chain" id="PRO_5042909217" evidence="2">
    <location>
        <begin position="28"/>
        <end position="240"/>
    </location>
</feature>
<dbReference type="EMBL" id="JAXCGZ010006672">
    <property type="protein sequence ID" value="KAK7079606.1"/>
    <property type="molecule type" value="Genomic_DNA"/>
</dbReference>
<evidence type="ECO:0000313" key="3">
    <source>
        <dbReference type="EMBL" id="KAK7079606.1"/>
    </source>
</evidence>
<dbReference type="AlphaFoldDB" id="A0AAN8X837"/>